<sequence>MHSMLGSVLPDSMSQSVSYGVRSSTSHKVTPTRPDRHRFSRTAPGPDPPQGRCCEVHGRLRHQYAKIKLISINNQDHDVDDDGSNNDPSE</sequence>
<evidence type="ECO:0000313" key="2">
    <source>
        <dbReference type="EMBL" id="KAF7135895.1"/>
    </source>
</evidence>
<reference evidence="2" key="1">
    <citation type="submission" date="2019-11" db="EMBL/GenBank/DDBJ databases">
        <authorList>
            <person name="Liu Y."/>
            <person name="Hou J."/>
            <person name="Li T.-Q."/>
            <person name="Guan C.-H."/>
            <person name="Wu X."/>
            <person name="Wu H.-Z."/>
            <person name="Ling F."/>
            <person name="Zhang R."/>
            <person name="Shi X.-G."/>
            <person name="Ren J.-P."/>
            <person name="Chen E.-F."/>
            <person name="Sun J.-M."/>
        </authorList>
    </citation>
    <scope>NUCLEOTIDE SEQUENCE</scope>
    <source>
        <strain evidence="2">Adult_tree_wgs_1</strain>
        <tissue evidence="2">Leaves</tissue>
    </source>
</reference>
<feature type="region of interest" description="Disordered" evidence="1">
    <location>
        <begin position="1"/>
        <end position="52"/>
    </location>
</feature>
<keyword evidence="3" id="KW-1185">Reference proteome</keyword>
<feature type="compositionally biased region" description="Polar residues" evidence="1">
    <location>
        <begin position="12"/>
        <end position="29"/>
    </location>
</feature>
<dbReference type="Proteomes" id="UP000626092">
    <property type="component" value="Unassembled WGS sequence"/>
</dbReference>
<accession>A0A834LHC5</accession>
<dbReference type="EMBL" id="WJXA01000008">
    <property type="protein sequence ID" value="KAF7135895.1"/>
    <property type="molecule type" value="Genomic_DNA"/>
</dbReference>
<gene>
    <name evidence="2" type="ORF">RHSIM_Rhsim08G0185500</name>
</gene>
<name>A0A834LHC5_RHOSS</name>
<protein>
    <submittedName>
        <fullName evidence="2">Uncharacterized protein</fullName>
    </submittedName>
</protein>
<organism evidence="2 3">
    <name type="scientific">Rhododendron simsii</name>
    <name type="common">Sims's rhododendron</name>
    <dbReference type="NCBI Taxonomy" id="118357"/>
    <lineage>
        <taxon>Eukaryota</taxon>
        <taxon>Viridiplantae</taxon>
        <taxon>Streptophyta</taxon>
        <taxon>Embryophyta</taxon>
        <taxon>Tracheophyta</taxon>
        <taxon>Spermatophyta</taxon>
        <taxon>Magnoliopsida</taxon>
        <taxon>eudicotyledons</taxon>
        <taxon>Gunneridae</taxon>
        <taxon>Pentapetalae</taxon>
        <taxon>asterids</taxon>
        <taxon>Ericales</taxon>
        <taxon>Ericaceae</taxon>
        <taxon>Ericoideae</taxon>
        <taxon>Rhodoreae</taxon>
        <taxon>Rhododendron</taxon>
    </lineage>
</organism>
<comment type="caution">
    <text evidence="2">The sequence shown here is derived from an EMBL/GenBank/DDBJ whole genome shotgun (WGS) entry which is preliminary data.</text>
</comment>
<feature type="region of interest" description="Disordered" evidence="1">
    <location>
        <begin position="71"/>
        <end position="90"/>
    </location>
</feature>
<evidence type="ECO:0000256" key="1">
    <source>
        <dbReference type="SAM" id="MobiDB-lite"/>
    </source>
</evidence>
<proteinExistence type="predicted"/>
<dbReference type="AlphaFoldDB" id="A0A834LHC5"/>
<evidence type="ECO:0000313" key="3">
    <source>
        <dbReference type="Proteomes" id="UP000626092"/>
    </source>
</evidence>
<feature type="compositionally biased region" description="Acidic residues" evidence="1">
    <location>
        <begin position="78"/>
        <end position="90"/>
    </location>
</feature>